<protein>
    <submittedName>
        <fullName evidence="2">Uncharacterized protein</fullName>
    </submittedName>
</protein>
<feature type="region of interest" description="Disordered" evidence="1">
    <location>
        <begin position="1"/>
        <end position="20"/>
    </location>
</feature>
<sequence length="128" mass="14029">MSAIATDAATTSRQASEMAPGPDVLVASRLRPYAWRTLRAGSVFDDTDSRCIEYELLHNLREPTPETDEDGDAGEVKAKATAEFDAVLAPSSTRLVDGPAKYEQHKPSHNMPLIEPIFPFRLDKEAEG</sequence>
<keyword evidence="3" id="KW-1185">Reference proteome</keyword>
<reference evidence="2 3" key="1">
    <citation type="journal article" date="2020" name="ISME J.">
        <title>Uncovering the hidden diversity of litter-decomposition mechanisms in mushroom-forming fungi.</title>
        <authorList>
            <person name="Floudas D."/>
            <person name="Bentzer J."/>
            <person name="Ahren D."/>
            <person name="Johansson T."/>
            <person name="Persson P."/>
            <person name="Tunlid A."/>
        </authorList>
    </citation>
    <scope>NUCLEOTIDE SEQUENCE [LARGE SCALE GENOMIC DNA]</scope>
    <source>
        <strain evidence="2 3">CBS 101986</strain>
    </source>
</reference>
<accession>A0A8H5EZM4</accession>
<evidence type="ECO:0000313" key="3">
    <source>
        <dbReference type="Proteomes" id="UP000567179"/>
    </source>
</evidence>
<comment type="caution">
    <text evidence="2">The sequence shown here is derived from an EMBL/GenBank/DDBJ whole genome shotgun (WGS) entry which is preliminary data.</text>
</comment>
<name>A0A8H5EZM4_9AGAR</name>
<dbReference type="Proteomes" id="UP000567179">
    <property type="component" value="Unassembled WGS sequence"/>
</dbReference>
<proteinExistence type="predicted"/>
<dbReference type="AlphaFoldDB" id="A0A8H5EZM4"/>
<evidence type="ECO:0000313" key="2">
    <source>
        <dbReference type="EMBL" id="KAF5318475.1"/>
    </source>
</evidence>
<organism evidence="2 3">
    <name type="scientific">Psilocybe cf. subviscida</name>
    <dbReference type="NCBI Taxonomy" id="2480587"/>
    <lineage>
        <taxon>Eukaryota</taxon>
        <taxon>Fungi</taxon>
        <taxon>Dikarya</taxon>
        <taxon>Basidiomycota</taxon>
        <taxon>Agaricomycotina</taxon>
        <taxon>Agaricomycetes</taxon>
        <taxon>Agaricomycetidae</taxon>
        <taxon>Agaricales</taxon>
        <taxon>Agaricineae</taxon>
        <taxon>Strophariaceae</taxon>
        <taxon>Psilocybe</taxon>
    </lineage>
</organism>
<evidence type="ECO:0000256" key="1">
    <source>
        <dbReference type="SAM" id="MobiDB-lite"/>
    </source>
</evidence>
<gene>
    <name evidence="2" type="ORF">D9619_011016</name>
</gene>
<dbReference type="EMBL" id="JAACJJ010000030">
    <property type="protein sequence ID" value="KAF5318475.1"/>
    <property type="molecule type" value="Genomic_DNA"/>
</dbReference>